<evidence type="ECO:0000313" key="1">
    <source>
        <dbReference type="EMBL" id="GAA2657596.1"/>
    </source>
</evidence>
<reference evidence="2" key="1">
    <citation type="journal article" date="2019" name="Int. J. Syst. Evol. Microbiol.">
        <title>The Global Catalogue of Microorganisms (GCM) 10K type strain sequencing project: providing services to taxonomists for standard genome sequencing and annotation.</title>
        <authorList>
            <consortium name="The Broad Institute Genomics Platform"/>
            <consortium name="The Broad Institute Genome Sequencing Center for Infectious Disease"/>
            <person name="Wu L."/>
            <person name="Ma J."/>
        </authorList>
    </citation>
    <scope>NUCLEOTIDE SEQUENCE [LARGE SCALE GENOMIC DNA]</scope>
    <source>
        <strain evidence="2">JCM 6835</strain>
    </source>
</reference>
<accession>A0ABP6E1F6</accession>
<dbReference type="RefSeq" id="WP_346146557.1">
    <property type="nucleotide sequence ID" value="NZ_BAAATE010000006.1"/>
</dbReference>
<proteinExistence type="predicted"/>
<gene>
    <name evidence="1" type="ORF">GCM10010412_028390</name>
</gene>
<name>A0ABP6E1F6_9ACTN</name>
<organism evidence="1 2">
    <name type="scientific">Nonomuraea recticatena</name>
    <dbReference type="NCBI Taxonomy" id="46178"/>
    <lineage>
        <taxon>Bacteria</taxon>
        <taxon>Bacillati</taxon>
        <taxon>Actinomycetota</taxon>
        <taxon>Actinomycetes</taxon>
        <taxon>Streptosporangiales</taxon>
        <taxon>Streptosporangiaceae</taxon>
        <taxon>Nonomuraea</taxon>
    </lineage>
</organism>
<keyword evidence="2" id="KW-1185">Reference proteome</keyword>
<comment type="caution">
    <text evidence="1">The sequence shown here is derived from an EMBL/GenBank/DDBJ whole genome shotgun (WGS) entry which is preliminary data.</text>
</comment>
<dbReference type="Proteomes" id="UP001501666">
    <property type="component" value="Unassembled WGS sequence"/>
</dbReference>
<dbReference type="EMBL" id="BAAATE010000006">
    <property type="protein sequence ID" value="GAA2657596.1"/>
    <property type="molecule type" value="Genomic_DNA"/>
</dbReference>
<protein>
    <submittedName>
        <fullName evidence="1">Uncharacterized protein</fullName>
    </submittedName>
</protein>
<sequence length="109" mass="11452">MDPGSVPAQPLYTLGGAQAELDRLECARHGHDIEHIVGGFFLQPKAAFCARRCGHPGWAMIPADQPNRWRDLAPVIARALAPFPSALDAVNAAVELALTAPSGESGSAL</sequence>
<evidence type="ECO:0000313" key="2">
    <source>
        <dbReference type="Proteomes" id="UP001501666"/>
    </source>
</evidence>